<evidence type="ECO:0000313" key="2">
    <source>
        <dbReference type="Proteomes" id="UP000321570"/>
    </source>
</evidence>
<dbReference type="Proteomes" id="UP000321570">
    <property type="component" value="Unassembled WGS sequence"/>
</dbReference>
<dbReference type="AlphaFoldDB" id="A0A564YPW5"/>
<organism evidence="1 2">
    <name type="scientific">Hymenolepis diminuta</name>
    <name type="common">Rat tapeworm</name>
    <dbReference type="NCBI Taxonomy" id="6216"/>
    <lineage>
        <taxon>Eukaryota</taxon>
        <taxon>Metazoa</taxon>
        <taxon>Spiralia</taxon>
        <taxon>Lophotrochozoa</taxon>
        <taxon>Platyhelminthes</taxon>
        <taxon>Cestoda</taxon>
        <taxon>Eucestoda</taxon>
        <taxon>Cyclophyllidea</taxon>
        <taxon>Hymenolepididae</taxon>
        <taxon>Hymenolepis</taxon>
    </lineage>
</organism>
<accession>A0A564YPW5</accession>
<proteinExistence type="predicted"/>
<name>A0A564YPW5_HYMDI</name>
<dbReference type="EMBL" id="CABIJS010000310">
    <property type="protein sequence ID" value="VUZ48713.1"/>
    <property type="molecule type" value="Genomic_DNA"/>
</dbReference>
<gene>
    <name evidence="1" type="ORF">WMSIL1_LOCUS8030</name>
</gene>
<feature type="non-terminal residue" evidence="1">
    <location>
        <position position="87"/>
    </location>
</feature>
<reference evidence="1 2" key="1">
    <citation type="submission" date="2019-07" db="EMBL/GenBank/DDBJ databases">
        <authorList>
            <person name="Jastrzebski P J."/>
            <person name="Paukszto L."/>
            <person name="Jastrzebski P J."/>
        </authorList>
    </citation>
    <scope>NUCLEOTIDE SEQUENCE [LARGE SCALE GENOMIC DNA]</scope>
    <source>
        <strain evidence="1 2">WMS-il1</strain>
    </source>
</reference>
<protein>
    <submittedName>
        <fullName evidence="1">Uncharacterized protein</fullName>
    </submittedName>
</protein>
<sequence length="87" mass="9934">MTNHEPLLLPLPTTLAVKSTAVLLLRMEIRLPFFSSALPLPNTILVSLRNCRESLICEKRLLSDHMIKTLNHNVREILVIVNLSRNH</sequence>
<evidence type="ECO:0000313" key="1">
    <source>
        <dbReference type="EMBL" id="VUZ48713.1"/>
    </source>
</evidence>
<keyword evidence="2" id="KW-1185">Reference proteome</keyword>